<keyword evidence="1" id="KW-0175">Coiled coil</keyword>
<name>A0A1A7PTP9_9PAST</name>
<gene>
    <name evidence="2" type="ORF">QV06_00705</name>
</gene>
<organism evidence="2 3">
    <name type="scientific">Gallibacterium genomosp. 3</name>
    <dbReference type="NCBI Taxonomy" id="505345"/>
    <lineage>
        <taxon>Bacteria</taxon>
        <taxon>Pseudomonadati</taxon>
        <taxon>Pseudomonadota</taxon>
        <taxon>Gammaproteobacteria</taxon>
        <taxon>Pasteurellales</taxon>
        <taxon>Pasteurellaceae</taxon>
        <taxon>Gallibacterium</taxon>
    </lineage>
</organism>
<dbReference type="Proteomes" id="UP000092626">
    <property type="component" value="Unassembled WGS sequence"/>
</dbReference>
<dbReference type="AlphaFoldDB" id="A0A1A7PTP9"/>
<comment type="caution">
    <text evidence="2">The sequence shown here is derived from an EMBL/GenBank/DDBJ whole genome shotgun (WGS) entry which is preliminary data.</text>
</comment>
<evidence type="ECO:0000313" key="2">
    <source>
        <dbReference type="EMBL" id="OBX05953.1"/>
    </source>
</evidence>
<dbReference type="Pfam" id="PF05929">
    <property type="entry name" value="Phage_GPO"/>
    <property type="match status" value="1"/>
</dbReference>
<dbReference type="InterPro" id="IPR009228">
    <property type="entry name" value="Capsid_scaffold_GpO"/>
</dbReference>
<evidence type="ECO:0008006" key="4">
    <source>
        <dbReference type="Google" id="ProtNLM"/>
    </source>
</evidence>
<evidence type="ECO:0000256" key="1">
    <source>
        <dbReference type="SAM" id="Coils"/>
    </source>
</evidence>
<evidence type="ECO:0000313" key="3">
    <source>
        <dbReference type="Proteomes" id="UP000092626"/>
    </source>
</evidence>
<proteinExistence type="predicted"/>
<dbReference type="STRING" id="505345.QV06_00705"/>
<dbReference type="EMBL" id="JTJR01000002">
    <property type="protein sequence ID" value="OBX05953.1"/>
    <property type="molecule type" value="Genomic_DNA"/>
</dbReference>
<sequence>MSTKSKWFVVATEGATADGRNIERKWLEEMASNYDPKLYGARVNLEHFKGIFPDGDFKRLGDVLALKTEERDGKLRLLAQIEPTKDLIEMVKNKQKVYTSIEVNPNFADLNSAYLVGLAVTDDPASLGTEMLAFSAQAKQNPLAHRKQDKDNLFSEAIEFALELEEQEKESLLDKLKAMFTAKENSQQTEQQLYKTLEDVSTLLTEQIKQVQEKNENLTQQLNELSTANIELTQQLQALEQKITTLEKEPVEFNRPVITGAEKSMIETDC</sequence>
<reference evidence="2 3" key="1">
    <citation type="submission" date="2014-11" db="EMBL/GenBank/DDBJ databases">
        <title>Pan-genome of Gallibacterium spp.</title>
        <authorList>
            <person name="Kudirkiene E."/>
            <person name="Bojesen A.M."/>
        </authorList>
    </citation>
    <scope>NUCLEOTIDE SEQUENCE [LARGE SCALE GENOMIC DNA]</scope>
    <source>
        <strain evidence="2 3">59/S3/89</strain>
    </source>
</reference>
<accession>A0A1A7PTP9</accession>
<dbReference type="PATRIC" id="fig|505345.6.peg.144"/>
<protein>
    <recommendedName>
        <fullName evidence="4">Precorrin-8W decarboxylase</fullName>
    </recommendedName>
</protein>
<feature type="coiled-coil region" evidence="1">
    <location>
        <begin position="194"/>
        <end position="249"/>
    </location>
</feature>
<dbReference type="RefSeq" id="WP_065236500.1">
    <property type="nucleotide sequence ID" value="NZ_JTJR01000002.1"/>
</dbReference>